<dbReference type="PANTHER" id="PTHR11097:SF14">
    <property type="entry name" value="EXOSOME COMPLEX COMPONENT RRP45"/>
    <property type="match status" value="1"/>
</dbReference>
<evidence type="ECO:0000313" key="14">
    <source>
        <dbReference type="Proteomes" id="UP000664521"/>
    </source>
</evidence>
<dbReference type="GO" id="GO:0071038">
    <property type="term" value="P:TRAMP-dependent tRNA surveillance pathway"/>
    <property type="evidence" value="ECO:0007669"/>
    <property type="project" value="TreeGrafter"/>
</dbReference>
<dbReference type="InterPro" id="IPR015847">
    <property type="entry name" value="ExoRNase_PH_dom2"/>
</dbReference>
<dbReference type="GO" id="GO:0035925">
    <property type="term" value="F:mRNA 3'-UTR AU-rich region binding"/>
    <property type="evidence" value="ECO:0007669"/>
    <property type="project" value="TreeGrafter"/>
</dbReference>
<dbReference type="OrthoDB" id="10264038at2759"/>
<comment type="caution">
    <text evidence="13">The sequence shown here is derived from an EMBL/GenBank/DDBJ whole genome shotgun (WGS) entry which is preliminary data.</text>
</comment>
<keyword evidence="6" id="KW-0698">rRNA processing</keyword>
<evidence type="ECO:0000256" key="6">
    <source>
        <dbReference type="ARBA" id="ARBA00022552"/>
    </source>
</evidence>
<dbReference type="GO" id="GO:0034473">
    <property type="term" value="P:U1 snRNA 3'-end processing"/>
    <property type="evidence" value="ECO:0007669"/>
    <property type="project" value="TreeGrafter"/>
</dbReference>
<reference evidence="13" key="1">
    <citation type="submission" date="2021-03" db="EMBL/GenBank/DDBJ databases">
        <authorList>
            <person name="Tagirdzhanova G."/>
        </authorList>
    </citation>
    <scope>NUCLEOTIDE SEQUENCE</scope>
</reference>
<dbReference type="Pfam" id="PF01138">
    <property type="entry name" value="RNase_PH"/>
    <property type="match status" value="1"/>
</dbReference>
<dbReference type="GO" id="GO:0034475">
    <property type="term" value="P:U4 snRNA 3'-end processing"/>
    <property type="evidence" value="ECO:0007669"/>
    <property type="project" value="TreeGrafter"/>
</dbReference>
<dbReference type="PANTHER" id="PTHR11097">
    <property type="entry name" value="EXOSOME COMPLEX EXONUCLEASE RIBOSOMAL RNA PROCESSING PROTEIN"/>
    <property type="match status" value="1"/>
</dbReference>
<dbReference type="InterPro" id="IPR001247">
    <property type="entry name" value="ExoRNase_PH_dom1"/>
</dbReference>
<accession>A0A8H3FWG3</accession>
<dbReference type="SUPFAM" id="SSF55666">
    <property type="entry name" value="Ribonuclease PH domain 2-like"/>
    <property type="match status" value="1"/>
</dbReference>
<dbReference type="GO" id="GO:0034476">
    <property type="term" value="P:U5 snRNA 3'-end processing"/>
    <property type="evidence" value="ECO:0007669"/>
    <property type="project" value="TreeGrafter"/>
</dbReference>
<gene>
    <name evidence="13" type="ORF">HETSPECPRED_007604</name>
</gene>
<keyword evidence="8" id="KW-0694">RNA-binding</keyword>
<evidence type="ECO:0000256" key="4">
    <source>
        <dbReference type="ARBA" id="ARBA00019572"/>
    </source>
</evidence>
<dbReference type="GO" id="GO:0000176">
    <property type="term" value="C:nuclear exosome (RNase complex)"/>
    <property type="evidence" value="ECO:0007669"/>
    <property type="project" value="TreeGrafter"/>
</dbReference>
<dbReference type="GO" id="GO:0071035">
    <property type="term" value="P:nuclear polyadenylation-dependent rRNA catabolic process"/>
    <property type="evidence" value="ECO:0007669"/>
    <property type="project" value="TreeGrafter"/>
</dbReference>
<keyword evidence="7" id="KW-0271">Exosome</keyword>
<dbReference type="AlphaFoldDB" id="A0A8H3FWG3"/>
<dbReference type="InterPro" id="IPR036345">
    <property type="entry name" value="ExoRNase_PH_dom2_sf"/>
</dbReference>
<dbReference type="EMBL" id="CAJPDS010000055">
    <property type="protein sequence ID" value="CAF9930332.1"/>
    <property type="molecule type" value="Genomic_DNA"/>
</dbReference>
<dbReference type="InterPro" id="IPR020568">
    <property type="entry name" value="Ribosomal_Su5_D2-typ_SF"/>
</dbReference>
<comment type="subcellular location">
    <subcellularLocation>
        <location evidence="1">Cytoplasm</location>
    </subcellularLocation>
    <subcellularLocation>
        <location evidence="2">Nucleus</location>
        <location evidence="2">Nucleolus</location>
    </subcellularLocation>
</comment>
<evidence type="ECO:0000256" key="3">
    <source>
        <dbReference type="ARBA" id="ARBA00006678"/>
    </source>
</evidence>
<sequence length="292" mass="31568">MPREAELSVNERAFVLEALKEDVRLDGRSLDAFRDVRIAFGDEYGTADVSMGKTRALARISASITAPNPDRKFDGIFTITTELSPMAAPHFEIGRQTDAEAHLSLLLDRSIRRSSALSTESLCLVAGSKVWLLVCTIHILDHDGDLLSAACIAAIAALSHFRIPDTSIHGGELTVYSAQERNPIPLALLHWPFCVSFAVFEGGEKMIVDAALREEQCSEGEVVVTANKSGEICAISKQGGVPTDALVLLGCVDTAVEKVRVLDEIVRKALDLDATQRDVGGLMAELRAENAR</sequence>
<evidence type="ECO:0000313" key="13">
    <source>
        <dbReference type="EMBL" id="CAF9930332.1"/>
    </source>
</evidence>
<dbReference type="SUPFAM" id="SSF54211">
    <property type="entry name" value="Ribosomal protein S5 domain 2-like"/>
    <property type="match status" value="1"/>
</dbReference>
<evidence type="ECO:0000256" key="9">
    <source>
        <dbReference type="ARBA" id="ARBA00023242"/>
    </source>
</evidence>
<dbReference type="InterPro" id="IPR050590">
    <property type="entry name" value="Exosome_comp_Rrp42_subfam"/>
</dbReference>
<feature type="domain" description="Exoribonuclease phosphorolytic" evidence="11">
    <location>
        <begin position="33"/>
        <end position="164"/>
    </location>
</feature>
<dbReference type="Proteomes" id="UP000664521">
    <property type="component" value="Unassembled WGS sequence"/>
</dbReference>
<dbReference type="CDD" id="cd11368">
    <property type="entry name" value="RNase_PH_RRP45"/>
    <property type="match status" value="1"/>
</dbReference>
<dbReference type="FunFam" id="3.30.230.70:FF:000005">
    <property type="entry name" value="Exosome complex component RRP45"/>
    <property type="match status" value="1"/>
</dbReference>
<comment type="similarity">
    <text evidence="3">Belongs to the RNase PH family.</text>
</comment>
<dbReference type="GO" id="GO:0000177">
    <property type="term" value="C:cytoplasmic exosome (RNase complex)"/>
    <property type="evidence" value="ECO:0007669"/>
    <property type="project" value="TreeGrafter"/>
</dbReference>
<evidence type="ECO:0000259" key="11">
    <source>
        <dbReference type="Pfam" id="PF01138"/>
    </source>
</evidence>
<dbReference type="GO" id="GO:0071028">
    <property type="term" value="P:nuclear mRNA surveillance"/>
    <property type="evidence" value="ECO:0007669"/>
    <property type="project" value="TreeGrafter"/>
</dbReference>
<keyword evidence="9" id="KW-0539">Nucleus</keyword>
<evidence type="ECO:0000256" key="2">
    <source>
        <dbReference type="ARBA" id="ARBA00004604"/>
    </source>
</evidence>
<evidence type="ECO:0000256" key="10">
    <source>
        <dbReference type="ARBA" id="ARBA00077933"/>
    </source>
</evidence>
<evidence type="ECO:0000256" key="1">
    <source>
        <dbReference type="ARBA" id="ARBA00004496"/>
    </source>
</evidence>
<evidence type="ECO:0000256" key="8">
    <source>
        <dbReference type="ARBA" id="ARBA00022884"/>
    </source>
</evidence>
<dbReference type="InterPro" id="IPR027408">
    <property type="entry name" value="PNPase/RNase_PH_dom_sf"/>
</dbReference>
<organism evidence="13 14">
    <name type="scientific">Heterodermia speciosa</name>
    <dbReference type="NCBI Taxonomy" id="116794"/>
    <lineage>
        <taxon>Eukaryota</taxon>
        <taxon>Fungi</taxon>
        <taxon>Dikarya</taxon>
        <taxon>Ascomycota</taxon>
        <taxon>Pezizomycotina</taxon>
        <taxon>Lecanoromycetes</taxon>
        <taxon>OSLEUM clade</taxon>
        <taxon>Lecanoromycetidae</taxon>
        <taxon>Caliciales</taxon>
        <taxon>Physciaceae</taxon>
        <taxon>Heterodermia</taxon>
    </lineage>
</organism>
<name>A0A8H3FWG3_9LECA</name>
<keyword evidence="14" id="KW-1185">Reference proteome</keyword>
<dbReference type="Gene3D" id="3.30.230.70">
    <property type="entry name" value="GHMP Kinase, N-terminal domain"/>
    <property type="match status" value="1"/>
</dbReference>
<feature type="domain" description="Exoribonuclease phosphorolytic" evidence="12">
    <location>
        <begin position="192"/>
        <end position="257"/>
    </location>
</feature>
<evidence type="ECO:0000259" key="12">
    <source>
        <dbReference type="Pfam" id="PF03725"/>
    </source>
</evidence>
<evidence type="ECO:0000256" key="7">
    <source>
        <dbReference type="ARBA" id="ARBA00022835"/>
    </source>
</evidence>
<dbReference type="InterPro" id="IPR033100">
    <property type="entry name" value="Rrp45"/>
</dbReference>
<protein>
    <recommendedName>
        <fullName evidence="4">Exosome complex component RRP45</fullName>
    </recommendedName>
    <alternativeName>
        <fullName evidence="10">Ribosomal RNA-processing protein 45</fullName>
    </alternativeName>
</protein>
<proteinExistence type="inferred from homology"/>
<evidence type="ECO:0000256" key="5">
    <source>
        <dbReference type="ARBA" id="ARBA00022490"/>
    </source>
</evidence>
<dbReference type="GO" id="GO:0005730">
    <property type="term" value="C:nucleolus"/>
    <property type="evidence" value="ECO:0007669"/>
    <property type="project" value="UniProtKB-SubCell"/>
</dbReference>
<dbReference type="GO" id="GO:0000467">
    <property type="term" value="P:exonucleolytic trimming to generate mature 3'-end of 5.8S rRNA from tricistronic rRNA transcript (SSU-rRNA, 5.8S rRNA, LSU-rRNA)"/>
    <property type="evidence" value="ECO:0007669"/>
    <property type="project" value="TreeGrafter"/>
</dbReference>
<dbReference type="GO" id="GO:0016075">
    <property type="term" value="P:rRNA catabolic process"/>
    <property type="evidence" value="ECO:0007669"/>
    <property type="project" value="TreeGrafter"/>
</dbReference>
<keyword evidence="5" id="KW-0963">Cytoplasm</keyword>
<dbReference type="Pfam" id="PF03725">
    <property type="entry name" value="RNase_PH_C"/>
    <property type="match status" value="1"/>
</dbReference>